<evidence type="ECO:0000256" key="1">
    <source>
        <dbReference type="SAM" id="Phobius"/>
    </source>
</evidence>
<gene>
    <name evidence="2" type="ORF">RAK27_10215</name>
</gene>
<feature type="transmembrane region" description="Helical" evidence="1">
    <location>
        <begin position="12"/>
        <end position="33"/>
    </location>
</feature>
<dbReference type="RefSeq" id="WP_414031982.1">
    <property type="nucleotide sequence ID" value="NZ_JBFUWU010000002.1"/>
</dbReference>
<accession>A0AAW9K2T3</accession>
<dbReference type="AlphaFoldDB" id="A0AAW9K2T3"/>
<dbReference type="EMBL" id="JAVBVO010000003">
    <property type="protein sequence ID" value="MDZ5759031.1"/>
    <property type="molecule type" value="Genomic_DNA"/>
</dbReference>
<keyword evidence="1" id="KW-0472">Membrane</keyword>
<evidence type="ECO:0000313" key="3">
    <source>
        <dbReference type="Proteomes" id="UP001290462"/>
    </source>
</evidence>
<dbReference type="Proteomes" id="UP001290462">
    <property type="component" value="Unassembled WGS sequence"/>
</dbReference>
<organism evidence="2 3">
    <name type="scientific">Carnobacterium maltaromaticum</name>
    <name type="common">Carnobacterium piscicola</name>
    <dbReference type="NCBI Taxonomy" id="2751"/>
    <lineage>
        <taxon>Bacteria</taxon>
        <taxon>Bacillati</taxon>
        <taxon>Bacillota</taxon>
        <taxon>Bacilli</taxon>
        <taxon>Lactobacillales</taxon>
        <taxon>Carnobacteriaceae</taxon>
        <taxon>Carnobacterium</taxon>
    </lineage>
</organism>
<feature type="transmembrane region" description="Helical" evidence="1">
    <location>
        <begin position="39"/>
        <end position="57"/>
    </location>
</feature>
<keyword evidence="1" id="KW-1133">Transmembrane helix</keyword>
<sequence>MVEKEKLPKKLLQLGAFKIMLYGILAILASVVIGLLLHIAVLLVTTVTLFVASVIAAKFRKVFTKMEAGKKV</sequence>
<proteinExistence type="predicted"/>
<keyword evidence="1" id="KW-0812">Transmembrane</keyword>
<reference evidence="2" key="1">
    <citation type="submission" date="2023-08" db="EMBL/GenBank/DDBJ databases">
        <title>Genomic characterization of piscicolin 126 produced by Carnobacterium maltaromaticum CM22 strain isolated from salmon (Salmo salar).</title>
        <authorList>
            <person name="Gonzalez-Gragera E."/>
            <person name="Garcia-Lopez J.D."/>
            <person name="Teso-Perez C."/>
            <person name="Gimenez-Hernandez I."/>
            <person name="Peralta-Sanchez J.M."/>
            <person name="Valdivia E."/>
            <person name="Montalban-Lopez M."/>
            <person name="Martin-Platero A.M."/>
            <person name="Banos A."/>
            <person name="Martinez-Bueno M."/>
        </authorList>
    </citation>
    <scope>NUCLEOTIDE SEQUENCE</scope>
    <source>
        <strain evidence="2">CM22</strain>
    </source>
</reference>
<protein>
    <submittedName>
        <fullName evidence="2">Uncharacterized protein</fullName>
    </submittedName>
</protein>
<evidence type="ECO:0000313" key="2">
    <source>
        <dbReference type="EMBL" id="MDZ5759031.1"/>
    </source>
</evidence>
<name>A0AAW9K2T3_CARML</name>
<comment type="caution">
    <text evidence="2">The sequence shown here is derived from an EMBL/GenBank/DDBJ whole genome shotgun (WGS) entry which is preliminary data.</text>
</comment>